<reference evidence="2" key="2">
    <citation type="submission" date="2019-12" db="EMBL/GenBank/DDBJ databases">
        <authorList>
            <person name="Studholme D.J."/>
            <person name="Sarris P."/>
        </authorList>
    </citation>
    <scope>NUCLEOTIDE SEQUENCE</scope>
    <source>
        <strain evidence="2">PFS-1207/04</strain>
        <tissue evidence="2">Leaf</tissue>
    </source>
</reference>
<dbReference type="AlphaFoldDB" id="A0A3N6T220"/>
<dbReference type="EMBL" id="QGKV02000649">
    <property type="protein sequence ID" value="KAF3577636.1"/>
    <property type="molecule type" value="Genomic_DNA"/>
</dbReference>
<accession>A0A3N6T220</accession>
<proteinExistence type="predicted"/>
<reference evidence="2 3" key="3">
    <citation type="journal article" date="2020" name="BMC Genomics">
        <title>Intraspecific diversification of the crop wild relative Brassica cretica Lam. using demographic model selection.</title>
        <authorList>
            <person name="Kioukis A."/>
            <person name="Michalopoulou V.A."/>
            <person name="Briers L."/>
            <person name="Pirintsos S."/>
            <person name="Studholme D.J."/>
            <person name="Pavlidis P."/>
            <person name="Sarris P.F."/>
        </authorList>
    </citation>
    <scope>NUCLEOTIDE SEQUENCE [LARGE SCALE GENOMIC DNA]</scope>
    <source>
        <strain evidence="3">cv. PFS-1207/04</strain>
        <strain evidence="2">PFS-1207/04</strain>
    </source>
</reference>
<dbReference type="Proteomes" id="UP000266723">
    <property type="component" value="Unassembled WGS sequence"/>
</dbReference>
<organism evidence="1">
    <name type="scientific">Brassica cretica</name>
    <name type="common">Mustard</name>
    <dbReference type="NCBI Taxonomy" id="69181"/>
    <lineage>
        <taxon>Eukaryota</taxon>
        <taxon>Viridiplantae</taxon>
        <taxon>Streptophyta</taxon>
        <taxon>Embryophyta</taxon>
        <taxon>Tracheophyta</taxon>
        <taxon>Spermatophyta</taxon>
        <taxon>Magnoliopsida</taxon>
        <taxon>eudicotyledons</taxon>
        <taxon>Gunneridae</taxon>
        <taxon>Pentapetalae</taxon>
        <taxon>rosids</taxon>
        <taxon>malvids</taxon>
        <taxon>Brassicales</taxon>
        <taxon>Brassicaceae</taxon>
        <taxon>Brassiceae</taxon>
        <taxon>Brassica</taxon>
    </lineage>
</organism>
<gene>
    <name evidence="2" type="ORF">DY000_02031784</name>
    <name evidence="1" type="ORF">F2Q70_00026272</name>
</gene>
<keyword evidence="3" id="KW-1185">Reference proteome</keyword>
<reference evidence="1" key="1">
    <citation type="submission" date="2019-12" db="EMBL/GenBank/DDBJ databases">
        <title>Genome sequencing and annotation of Brassica cretica.</title>
        <authorList>
            <person name="Studholme D.J."/>
            <person name="Sarris P.F."/>
        </authorList>
    </citation>
    <scope>NUCLEOTIDE SEQUENCE</scope>
    <source>
        <strain evidence="1">PFS-102/07</strain>
        <tissue evidence="1">Leaf</tissue>
    </source>
</reference>
<evidence type="ECO:0000313" key="2">
    <source>
        <dbReference type="EMBL" id="KAF3577636.1"/>
    </source>
</evidence>
<protein>
    <submittedName>
        <fullName evidence="1">Uncharacterized protein</fullName>
    </submittedName>
</protein>
<sequence length="122" mass="13559">MGFDFWGSNGLKAGSVFSVPPAFPLICSRIRSEYFVDVAVQCRFRPIRYSLSFDGSCPAAGVVVSFLPCSIRIRPLGSLGYRTDRHFGGSTSLVTDRWSFDFFLERLQLDALRVPSQPGLVD</sequence>
<comment type="caution">
    <text evidence="1">The sequence shown here is derived from an EMBL/GenBank/DDBJ whole genome shotgun (WGS) entry which is preliminary data.</text>
</comment>
<evidence type="ECO:0000313" key="3">
    <source>
        <dbReference type="Proteomes" id="UP000266723"/>
    </source>
</evidence>
<evidence type="ECO:0000313" key="1">
    <source>
        <dbReference type="EMBL" id="KAF2602278.1"/>
    </source>
</evidence>
<name>A0A3N6T220_BRACR</name>
<dbReference type="EMBL" id="QGKY02000094">
    <property type="protein sequence ID" value="KAF2602278.1"/>
    <property type="molecule type" value="Genomic_DNA"/>
</dbReference>